<evidence type="ECO:0000313" key="2">
    <source>
        <dbReference type="Proteomes" id="UP000821845"/>
    </source>
</evidence>
<protein>
    <submittedName>
        <fullName evidence="1">Uncharacterized protein</fullName>
    </submittedName>
</protein>
<keyword evidence="2" id="KW-1185">Reference proteome</keyword>
<dbReference type="EMBL" id="CM023483">
    <property type="protein sequence ID" value="KAH6936090.1"/>
    <property type="molecule type" value="Genomic_DNA"/>
</dbReference>
<comment type="caution">
    <text evidence="1">The sequence shown here is derived from an EMBL/GenBank/DDBJ whole genome shotgun (WGS) entry which is preliminary data.</text>
</comment>
<reference evidence="1" key="1">
    <citation type="submission" date="2020-05" db="EMBL/GenBank/DDBJ databases">
        <title>Large-scale comparative analyses of tick genomes elucidate their genetic diversity and vector capacities.</title>
        <authorList>
            <person name="Jia N."/>
            <person name="Wang J."/>
            <person name="Shi W."/>
            <person name="Du L."/>
            <person name="Sun Y."/>
            <person name="Zhan W."/>
            <person name="Jiang J."/>
            <person name="Wang Q."/>
            <person name="Zhang B."/>
            <person name="Ji P."/>
            <person name="Sakyi L.B."/>
            <person name="Cui X."/>
            <person name="Yuan T."/>
            <person name="Jiang B."/>
            <person name="Yang W."/>
            <person name="Lam T.T.-Y."/>
            <person name="Chang Q."/>
            <person name="Ding S."/>
            <person name="Wang X."/>
            <person name="Zhu J."/>
            <person name="Ruan X."/>
            <person name="Zhao L."/>
            <person name="Wei J."/>
            <person name="Que T."/>
            <person name="Du C."/>
            <person name="Cheng J."/>
            <person name="Dai P."/>
            <person name="Han X."/>
            <person name="Huang E."/>
            <person name="Gao Y."/>
            <person name="Liu J."/>
            <person name="Shao H."/>
            <person name="Ye R."/>
            <person name="Li L."/>
            <person name="Wei W."/>
            <person name="Wang X."/>
            <person name="Wang C."/>
            <person name="Yang T."/>
            <person name="Huo Q."/>
            <person name="Li W."/>
            <person name="Guo W."/>
            <person name="Chen H."/>
            <person name="Zhou L."/>
            <person name="Ni X."/>
            <person name="Tian J."/>
            <person name="Zhou Y."/>
            <person name="Sheng Y."/>
            <person name="Liu T."/>
            <person name="Pan Y."/>
            <person name="Xia L."/>
            <person name="Li J."/>
            <person name="Zhao F."/>
            <person name="Cao W."/>
        </authorList>
    </citation>
    <scope>NUCLEOTIDE SEQUENCE</scope>
    <source>
        <strain evidence="1">Hyas-2018</strain>
    </source>
</reference>
<proteinExistence type="predicted"/>
<organism evidence="1 2">
    <name type="scientific">Hyalomma asiaticum</name>
    <name type="common">Tick</name>
    <dbReference type="NCBI Taxonomy" id="266040"/>
    <lineage>
        <taxon>Eukaryota</taxon>
        <taxon>Metazoa</taxon>
        <taxon>Ecdysozoa</taxon>
        <taxon>Arthropoda</taxon>
        <taxon>Chelicerata</taxon>
        <taxon>Arachnida</taxon>
        <taxon>Acari</taxon>
        <taxon>Parasitiformes</taxon>
        <taxon>Ixodida</taxon>
        <taxon>Ixodoidea</taxon>
        <taxon>Ixodidae</taxon>
        <taxon>Hyalomminae</taxon>
        <taxon>Hyalomma</taxon>
    </lineage>
</organism>
<sequence length="336" mass="36639">MAIVTNHSCGPLDAAAWDMGTVVEDQLDGSHKNVTFSSDGGEDVDVSSGTEVVSPGIERISGEFHKGHSGFEKKWDGRPIEKGFGSFGRIGTMYEEVTVPLDNYRLCHMNFEIEVDATECVPITVGTCGAGMVEDHADGPHIQGVTPCKVRRNAGLVQCAAGFVLGSELTRAARGYELVAPWHPQLLGAVQRMGSLTQAEAEKRMKSAARRIHSKFWQLAGIVFEELVCHKLPPDDCGDGRKRHVQLDQLGSHILDHICSYLKVGTHWVLSVTVAGEIPSQTGNDVFVSELSGSRNMDVDGDEVCCCTPITNGTWELGQLAKEIVKFLEWFIAIFR</sequence>
<evidence type="ECO:0000313" key="1">
    <source>
        <dbReference type="EMBL" id="KAH6936090.1"/>
    </source>
</evidence>
<gene>
    <name evidence="1" type="ORF">HPB50_013136</name>
</gene>
<name>A0ACB7SN97_HYAAI</name>
<accession>A0ACB7SN97</accession>
<dbReference type="Proteomes" id="UP000821845">
    <property type="component" value="Chromosome 3"/>
</dbReference>